<evidence type="ECO:0000313" key="3">
    <source>
        <dbReference type="Proteomes" id="UP000828390"/>
    </source>
</evidence>
<feature type="region of interest" description="Disordered" evidence="1">
    <location>
        <begin position="45"/>
        <end position="80"/>
    </location>
</feature>
<gene>
    <name evidence="2" type="ORF">DPMN_014720</name>
</gene>
<reference evidence="2" key="1">
    <citation type="journal article" date="2019" name="bioRxiv">
        <title>The Genome of the Zebra Mussel, Dreissena polymorpha: A Resource for Invasive Species Research.</title>
        <authorList>
            <person name="McCartney M.A."/>
            <person name="Auch B."/>
            <person name="Kono T."/>
            <person name="Mallez S."/>
            <person name="Zhang Y."/>
            <person name="Obille A."/>
            <person name="Becker A."/>
            <person name="Abrahante J.E."/>
            <person name="Garbe J."/>
            <person name="Badalamenti J.P."/>
            <person name="Herman A."/>
            <person name="Mangelson H."/>
            <person name="Liachko I."/>
            <person name="Sullivan S."/>
            <person name="Sone E.D."/>
            <person name="Koren S."/>
            <person name="Silverstein K.A.T."/>
            <person name="Beckman K.B."/>
            <person name="Gohl D.M."/>
        </authorList>
    </citation>
    <scope>NUCLEOTIDE SEQUENCE</scope>
    <source>
        <strain evidence="2">Duluth1</strain>
        <tissue evidence="2">Whole animal</tissue>
    </source>
</reference>
<keyword evidence="3" id="KW-1185">Reference proteome</keyword>
<protein>
    <submittedName>
        <fullName evidence="2">Uncharacterized protein</fullName>
    </submittedName>
</protein>
<sequence>MLSQRHRTRDLLITRRTPCPLHQGDLITDMKYTSQTNCLQMPEQTPINVSDRPFRGFKKSASKVTRLLPSNKDGRTETKP</sequence>
<comment type="caution">
    <text evidence="2">The sequence shown here is derived from an EMBL/GenBank/DDBJ whole genome shotgun (WGS) entry which is preliminary data.</text>
</comment>
<evidence type="ECO:0000313" key="2">
    <source>
        <dbReference type="EMBL" id="KAH3890635.1"/>
    </source>
</evidence>
<organism evidence="2 3">
    <name type="scientific">Dreissena polymorpha</name>
    <name type="common">Zebra mussel</name>
    <name type="synonym">Mytilus polymorpha</name>
    <dbReference type="NCBI Taxonomy" id="45954"/>
    <lineage>
        <taxon>Eukaryota</taxon>
        <taxon>Metazoa</taxon>
        <taxon>Spiralia</taxon>
        <taxon>Lophotrochozoa</taxon>
        <taxon>Mollusca</taxon>
        <taxon>Bivalvia</taxon>
        <taxon>Autobranchia</taxon>
        <taxon>Heteroconchia</taxon>
        <taxon>Euheterodonta</taxon>
        <taxon>Imparidentia</taxon>
        <taxon>Neoheterodontei</taxon>
        <taxon>Myida</taxon>
        <taxon>Dreissenoidea</taxon>
        <taxon>Dreissenidae</taxon>
        <taxon>Dreissena</taxon>
    </lineage>
</organism>
<dbReference type="AlphaFoldDB" id="A0A9D4NA72"/>
<name>A0A9D4NA72_DREPO</name>
<accession>A0A9D4NA72</accession>
<dbReference type="Proteomes" id="UP000828390">
    <property type="component" value="Unassembled WGS sequence"/>
</dbReference>
<dbReference type="EMBL" id="JAIWYP010000001">
    <property type="protein sequence ID" value="KAH3890635.1"/>
    <property type="molecule type" value="Genomic_DNA"/>
</dbReference>
<reference evidence="2" key="2">
    <citation type="submission" date="2020-11" db="EMBL/GenBank/DDBJ databases">
        <authorList>
            <person name="McCartney M.A."/>
            <person name="Auch B."/>
            <person name="Kono T."/>
            <person name="Mallez S."/>
            <person name="Becker A."/>
            <person name="Gohl D.M."/>
            <person name="Silverstein K.A.T."/>
            <person name="Koren S."/>
            <person name="Bechman K.B."/>
            <person name="Herman A."/>
            <person name="Abrahante J.E."/>
            <person name="Garbe J."/>
        </authorList>
    </citation>
    <scope>NUCLEOTIDE SEQUENCE</scope>
    <source>
        <strain evidence="2">Duluth1</strain>
        <tissue evidence="2">Whole animal</tissue>
    </source>
</reference>
<proteinExistence type="predicted"/>
<evidence type="ECO:0000256" key="1">
    <source>
        <dbReference type="SAM" id="MobiDB-lite"/>
    </source>
</evidence>